<dbReference type="InterPro" id="IPR050515">
    <property type="entry name" value="Beta-lactam/transpept"/>
</dbReference>
<dbReference type="SUPFAM" id="SSF56519">
    <property type="entry name" value="Penicillin binding protein dimerisation domain"/>
    <property type="match status" value="1"/>
</dbReference>
<comment type="subcellular location">
    <subcellularLocation>
        <location evidence="1">Membrane</location>
    </subcellularLocation>
</comment>
<organism evidence="7 8">
    <name type="scientific">Candidatus Omnitrophus magneticus</name>
    <dbReference type="NCBI Taxonomy" id="1609969"/>
    <lineage>
        <taxon>Bacteria</taxon>
        <taxon>Pseudomonadati</taxon>
        <taxon>Candidatus Omnitrophota</taxon>
        <taxon>Candidatus Omnitrophus</taxon>
    </lineage>
</organism>
<dbReference type="AlphaFoldDB" id="A0A0F0CMI0"/>
<sequence length="577" mass="64947">MPKTLNARAVYNLQGARTRQYLILLFFLSAFIAIFLKLFYLQVLNYNRFAEMADRQHNKFLEVPPKRGIIYDRFMEPFTVNIDKTSIFADPHQIVDQAEIAQILSKILQIDYEAILQKLNTPKAFIWIKRKVSQEEFDAVKRMSLKGIHFIKETERNYPNDSMASHVIGFAGMDNRGLEGLELFYDTTLRGQPGLQHFIRDAKLRLVLDNEADSVMARNGLNLVLTVDNVIQHIVETEIKKMAEKYNASTASAVVMEPYTGKILAMVNYPDYNLNDFSTASRDVMNNAVVSYVFEPGSVFKVVTASAVLSEGICDVDTKIHCENGEYEVAGRILHDFHPYGLMTFEDVIAHSSNIGTVKMAMKLGKDKLNDYIKKFGFGSLTGVDLPGEVAGIVRPSRVWSKSDITTVPIGQGIAVTSIQLARAVSVIANGGYLVKPYIVERIVTEDGSIFKDNEPLKKERVIDEEICWKVKEMMEGVVEKGSGRKAYSEKFITCGKTGTAQMVNPKGGYYDNKYHATFVGFAPKENPLFTIIVTAQDPHPIHFGGNVAAPAFKEIAEKIFEYIETQKTERKEYKSL</sequence>
<evidence type="ECO:0000313" key="8">
    <source>
        <dbReference type="Proteomes" id="UP000033428"/>
    </source>
</evidence>
<dbReference type="GO" id="GO:0005886">
    <property type="term" value="C:plasma membrane"/>
    <property type="evidence" value="ECO:0007669"/>
    <property type="project" value="TreeGrafter"/>
</dbReference>
<keyword evidence="2" id="KW-0378">Hydrolase</keyword>
<dbReference type="Pfam" id="PF00905">
    <property type="entry name" value="Transpeptidase"/>
    <property type="match status" value="1"/>
</dbReference>
<evidence type="ECO:0000256" key="4">
    <source>
        <dbReference type="SAM" id="Phobius"/>
    </source>
</evidence>
<feature type="transmembrane region" description="Helical" evidence="4">
    <location>
        <begin position="21"/>
        <end position="40"/>
    </location>
</feature>
<accession>A0A0F0CMI0</accession>
<dbReference type="Gene3D" id="3.90.1310.10">
    <property type="entry name" value="Penicillin-binding protein 2a (Domain 2)"/>
    <property type="match status" value="1"/>
</dbReference>
<evidence type="ECO:0000259" key="5">
    <source>
        <dbReference type="Pfam" id="PF00905"/>
    </source>
</evidence>
<reference evidence="7 8" key="1">
    <citation type="submission" date="2015-02" db="EMBL/GenBank/DDBJ databases">
        <title>Single-cell genomics of uncultivated deep-branching MTB reveals a conserved set of magnetosome genes.</title>
        <authorList>
            <person name="Kolinko S."/>
            <person name="Richter M."/>
            <person name="Glockner F.O."/>
            <person name="Brachmann A."/>
            <person name="Schuler D."/>
        </authorList>
    </citation>
    <scope>NUCLEOTIDE SEQUENCE [LARGE SCALE GENOMIC DNA]</scope>
    <source>
        <strain evidence="7">SKK-01</strain>
    </source>
</reference>
<feature type="domain" description="Penicillin-binding protein transpeptidase" evidence="5">
    <location>
        <begin position="252"/>
        <end position="557"/>
    </location>
</feature>
<gene>
    <name evidence="7" type="ORF">OMAG_001563</name>
</gene>
<keyword evidence="4" id="KW-1133">Transmembrane helix</keyword>
<dbReference type="Pfam" id="PF03717">
    <property type="entry name" value="PBP_dimer"/>
    <property type="match status" value="1"/>
</dbReference>
<evidence type="ECO:0000256" key="1">
    <source>
        <dbReference type="ARBA" id="ARBA00004370"/>
    </source>
</evidence>
<dbReference type="PANTHER" id="PTHR30627:SF1">
    <property type="entry name" value="PEPTIDOGLYCAN D,D-TRANSPEPTIDASE FTSI"/>
    <property type="match status" value="1"/>
</dbReference>
<dbReference type="GO" id="GO:0071555">
    <property type="term" value="P:cell wall organization"/>
    <property type="evidence" value="ECO:0007669"/>
    <property type="project" value="TreeGrafter"/>
</dbReference>
<keyword evidence="8" id="KW-1185">Reference proteome</keyword>
<dbReference type="InterPro" id="IPR036138">
    <property type="entry name" value="PBP_dimer_sf"/>
</dbReference>
<evidence type="ECO:0000259" key="6">
    <source>
        <dbReference type="Pfam" id="PF03717"/>
    </source>
</evidence>
<dbReference type="SUPFAM" id="SSF56601">
    <property type="entry name" value="beta-lactamase/transpeptidase-like"/>
    <property type="match status" value="1"/>
</dbReference>
<dbReference type="EMBL" id="JYNY01000332">
    <property type="protein sequence ID" value="KJJ84558.1"/>
    <property type="molecule type" value="Genomic_DNA"/>
</dbReference>
<protein>
    <submittedName>
        <fullName evidence="7">Stage V sporulation protein D</fullName>
    </submittedName>
</protein>
<dbReference type="GO" id="GO:0008658">
    <property type="term" value="F:penicillin binding"/>
    <property type="evidence" value="ECO:0007669"/>
    <property type="project" value="InterPro"/>
</dbReference>
<dbReference type="Gene3D" id="1.10.150.770">
    <property type="match status" value="1"/>
</dbReference>
<dbReference type="PANTHER" id="PTHR30627">
    <property type="entry name" value="PEPTIDOGLYCAN D,D-TRANSPEPTIDASE"/>
    <property type="match status" value="1"/>
</dbReference>
<evidence type="ECO:0000313" key="7">
    <source>
        <dbReference type="EMBL" id="KJJ84558.1"/>
    </source>
</evidence>
<dbReference type="GO" id="GO:0004180">
    <property type="term" value="F:carboxypeptidase activity"/>
    <property type="evidence" value="ECO:0007669"/>
    <property type="project" value="UniProtKB-KW"/>
</dbReference>
<keyword evidence="4" id="KW-0812">Transmembrane</keyword>
<dbReference type="InterPro" id="IPR001460">
    <property type="entry name" value="PCN-bd_Tpept"/>
</dbReference>
<dbReference type="Gene3D" id="3.40.710.10">
    <property type="entry name" value="DD-peptidase/beta-lactamase superfamily"/>
    <property type="match status" value="1"/>
</dbReference>
<name>A0A0F0CMI0_9BACT</name>
<proteinExistence type="predicted"/>
<comment type="caution">
    <text evidence="7">The sequence shown here is derived from an EMBL/GenBank/DDBJ whole genome shotgun (WGS) entry which is preliminary data.</text>
</comment>
<dbReference type="Gene3D" id="3.30.450.330">
    <property type="match status" value="1"/>
</dbReference>
<evidence type="ECO:0000256" key="3">
    <source>
        <dbReference type="ARBA" id="ARBA00023136"/>
    </source>
</evidence>
<dbReference type="InterPro" id="IPR012338">
    <property type="entry name" value="Beta-lactam/transpept-like"/>
</dbReference>
<evidence type="ECO:0000256" key="2">
    <source>
        <dbReference type="ARBA" id="ARBA00022645"/>
    </source>
</evidence>
<dbReference type="PATRIC" id="fig|1609969.3.peg.1679"/>
<feature type="domain" description="Penicillin-binding protein dimerisation" evidence="6">
    <location>
        <begin position="63"/>
        <end position="203"/>
    </location>
</feature>
<keyword evidence="3 4" id="KW-0472">Membrane</keyword>
<dbReference type="Proteomes" id="UP000033428">
    <property type="component" value="Unassembled WGS sequence"/>
</dbReference>
<keyword evidence="2" id="KW-0121">Carboxypeptidase</keyword>
<keyword evidence="2" id="KW-0645">Protease</keyword>
<dbReference type="InterPro" id="IPR005311">
    <property type="entry name" value="PBP_dimer"/>
</dbReference>